<dbReference type="Proteomes" id="UP000230709">
    <property type="component" value="Chromosome"/>
</dbReference>
<dbReference type="InterPro" id="IPR050428">
    <property type="entry name" value="TCS_sensor_his_kinase"/>
</dbReference>
<reference evidence="15" key="1">
    <citation type="submission" date="2017-10" db="EMBL/GenBank/DDBJ databases">
        <title>Completed PacBio SMRT sequence of Methylosinus trichosporium OB3b reveals presence of a third large plasmid.</title>
        <authorList>
            <person name="Charles T.C."/>
            <person name="Lynch M.D.J."/>
            <person name="Heil J.R."/>
            <person name="Cheng J."/>
        </authorList>
    </citation>
    <scope>NUCLEOTIDE SEQUENCE [LARGE SCALE GENOMIC DNA]</scope>
    <source>
        <strain evidence="15">OB3b</strain>
    </source>
</reference>
<accession>A0A2D2D2Z2</accession>
<dbReference type="InterPro" id="IPR003660">
    <property type="entry name" value="HAMP_dom"/>
</dbReference>
<keyword evidence="8 11" id="KW-1133">Transmembrane helix</keyword>
<evidence type="ECO:0000259" key="13">
    <source>
        <dbReference type="PROSITE" id="PS50885"/>
    </source>
</evidence>
<dbReference type="GO" id="GO:0000155">
    <property type="term" value="F:phosphorelay sensor kinase activity"/>
    <property type="evidence" value="ECO:0007669"/>
    <property type="project" value="InterPro"/>
</dbReference>
<dbReference type="SMART" id="SM00387">
    <property type="entry name" value="HATPase_c"/>
    <property type="match status" value="1"/>
</dbReference>
<evidence type="ECO:0000256" key="10">
    <source>
        <dbReference type="ARBA" id="ARBA00023136"/>
    </source>
</evidence>
<gene>
    <name evidence="14" type="ORF">CQW49_16805</name>
</gene>
<evidence type="ECO:0000256" key="9">
    <source>
        <dbReference type="ARBA" id="ARBA00023012"/>
    </source>
</evidence>
<evidence type="ECO:0000256" key="11">
    <source>
        <dbReference type="SAM" id="Phobius"/>
    </source>
</evidence>
<proteinExistence type="predicted"/>
<feature type="domain" description="HAMP" evidence="13">
    <location>
        <begin position="188"/>
        <end position="241"/>
    </location>
</feature>
<dbReference type="InterPro" id="IPR036890">
    <property type="entry name" value="HATPase_C_sf"/>
</dbReference>
<dbReference type="SUPFAM" id="SSF55874">
    <property type="entry name" value="ATPase domain of HSP90 chaperone/DNA topoisomerase II/histidine kinase"/>
    <property type="match status" value="1"/>
</dbReference>
<dbReference type="RefSeq" id="WP_003608600.1">
    <property type="nucleotide sequence ID" value="NZ_ADVE02000001.1"/>
</dbReference>
<dbReference type="EMBL" id="CP023737">
    <property type="protein sequence ID" value="ATQ69357.1"/>
    <property type="molecule type" value="Genomic_DNA"/>
</dbReference>
<keyword evidence="9" id="KW-0902">Two-component regulatory system</keyword>
<dbReference type="Gene3D" id="1.10.287.130">
    <property type="match status" value="1"/>
</dbReference>
<evidence type="ECO:0000256" key="5">
    <source>
        <dbReference type="ARBA" id="ARBA00022679"/>
    </source>
</evidence>
<dbReference type="InterPro" id="IPR003594">
    <property type="entry name" value="HATPase_dom"/>
</dbReference>
<evidence type="ECO:0000256" key="6">
    <source>
        <dbReference type="ARBA" id="ARBA00022692"/>
    </source>
</evidence>
<dbReference type="InterPro" id="IPR036097">
    <property type="entry name" value="HisK_dim/P_sf"/>
</dbReference>
<dbReference type="InterPro" id="IPR003661">
    <property type="entry name" value="HisK_dim/P_dom"/>
</dbReference>
<dbReference type="PANTHER" id="PTHR45436">
    <property type="entry name" value="SENSOR HISTIDINE KINASE YKOH"/>
    <property type="match status" value="1"/>
</dbReference>
<dbReference type="STRING" id="595536.GCA_000178815_01820"/>
<dbReference type="KEGG" id="mtw:CQW49_16805"/>
<dbReference type="InterPro" id="IPR004358">
    <property type="entry name" value="Sig_transdc_His_kin-like_C"/>
</dbReference>
<evidence type="ECO:0000313" key="15">
    <source>
        <dbReference type="Proteomes" id="UP000230709"/>
    </source>
</evidence>
<name>A0A2D2D2Z2_METT3</name>
<keyword evidence="15" id="KW-1185">Reference proteome</keyword>
<keyword evidence="5" id="KW-0808">Transferase</keyword>
<keyword evidence="10 11" id="KW-0472">Membrane</keyword>
<dbReference type="Pfam" id="PF00512">
    <property type="entry name" value="HisKA"/>
    <property type="match status" value="1"/>
</dbReference>
<dbReference type="GO" id="GO:0005886">
    <property type="term" value="C:plasma membrane"/>
    <property type="evidence" value="ECO:0007669"/>
    <property type="project" value="TreeGrafter"/>
</dbReference>
<sequence length="452" mass="49375">MSLARRIVIYLVAAQLLAFLLGWVMTLGLGMAGVELFATTWDELAKARAEKQVVASVARAADGAIVLAPTPELQAEQRRAPDMKIAAFDMQKRPLAGSSAELVAVLRHLIGISPTHVHFVLPGDESSTPLGLMEPKWTPYGRIHIAVYGQKFRWDDLIDAWQREFRWLNIYVVMAVSLSTATAWFAMRRGMRPLHAVAREAELIDMDSLHQRLTSSLVPTEITPLVRAMNEALERLDLGTARQRRFTANAAHELRTPVAVLTARLDAPEEASFKSDLKRDAHRIKYIVEQLLATLRAGEQPALLAERVDLGAVTRAVVDDAALLAIRDDKQIEFIGAPAPVEVRGNGAAIAAVVGNLIDNALRAEPENGEIVVRIGEDATVSVADHGPGIPESERLMIFEPFWRKNEATPGAGLGLAIAKDLVEKHRGRIWVEETPGGGATFKLSFPHPAAG</sequence>
<evidence type="ECO:0000313" key="14">
    <source>
        <dbReference type="EMBL" id="ATQ69357.1"/>
    </source>
</evidence>
<protein>
    <recommendedName>
        <fullName evidence="3">histidine kinase</fullName>
        <ecNumber evidence="3">2.7.13.3</ecNumber>
    </recommendedName>
</protein>
<dbReference type="Gene3D" id="3.30.565.10">
    <property type="entry name" value="Histidine kinase-like ATPase, C-terminal domain"/>
    <property type="match status" value="1"/>
</dbReference>
<feature type="domain" description="Histidine kinase" evidence="12">
    <location>
        <begin position="249"/>
        <end position="450"/>
    </location>
</feature>
<organism evidence="14 15">
    <name type="scientific">Methylosinus trichosporium (strain ATCC 35070 / NCIMB 11131 / UNIQEM 75 / OB3b)</name>
    <dbReference type="NCBI Taxonomy" id="595536"/>
    <lineage>
        <taxon>Bacteria</taxon>
        <taxon>Pseudomonadati</taxon>
        <taxon>Pseudomonadota</taxon>
        <taxon>Alphaproteobacteria</taxon>
        <taxon>Hyphomicrobiales</taxon>
        <taxon>Methylocystaceae</taxon>
        <taxon>Methylosinus</taxon>
    </lineage>
</organism>
<evidence type="ECO:0000256" key="2">
    <source>
        <dbReference type="ARBA" id="ARBA00004141"/>
    </source>
</evidence>
<feature type="transmembrane region" description="Helical" evidence="11">
    <location>
        <begin position="7"/>
        <end position="32"/>
    </location>
</feature>
<evidence type="ECO:0000256" key="1">
    <source>
        <dbReference type="ARBA" id="ARBA00000085"/>
    </source>
</evidence>
<dbReference type="Pfam" id="PF02518">
    <property type="entry name" value="HATPase_c"/>
    <property type="match status" value="1"/>
</dbReference>
<dbReference type="SUPFAM" id="SSF47384">
    <property type="entry name" value="Homodimeric domain of signal transducing histidine kinase"/>
    <property type="match status" value="1"/>
</dbReference>
<dbReference type="PANTHER" id="PTHR45436:SF15">
    <property type="entry name" value="SENSOR HISTIDINE KINASE CUSS"/>
    <property type="match status" value="1"/>
</dbReference>
<dbReference type="AlphaFoldDB" id="A0A2D2D2Z2"/>
<evidence type="ECO:0000256" key="4">
    <source>
        <dbReference type="ARBA" id="ARBA00022553"/>
    </source>
</evidence>
<dbReference type="PROSITE" id="PS50885">
    <property type="entry name" value="HAMP"/>
    <property type="match status" value="1"/>
</dbReference>
<comment type="catalytic activity">
    <reaction evidence="1">
        <text>ATP + protein L-histidine = ADP + protein N-phospho-L-histidine.</text>
        <dbReference type="EC" id="2.7.13.3"/>
    </reaction>
</comment>
<dbReference type="CDD" id="cd00082">
    <property type="entry name" value="HisKA"/>
    <property type="match status" value="1"/>
</dbReference>
<dbReference type="EC" id="2.7.13.3" evidence="3"/>
<keyword evidence="7 14" id="KW-0418">Kinase</keyword>
<comment type="subcellular location">
    <subcellularLocation>
        <location evidence="2">Membrane</location>
        <topology evidence="2">Multi-pass membrane protein</topology>
    </subcellularLocation>
</comment>
<dbReference type="PRINTS" id="PR00344">
    <property type="entry name" value="BCTRLSENSOR"/>
</dbReference>
<dbReference type="CDD" id="cd00075">
    <property type="entry name" value="HATPase"/>
    <property type="match status" value="1"/>
</dbReference>
<keyword evidence="4" id="KW-0597">Phosphoprotein</keyword>
<keyword evidence="6 11" id="KW-0812">Transmembrane</keyword>
<evidence type="ECO:0000256" key="8">
    <source>
        <dbReference type="ARBA" id="ARBA00022989"/>
    </source>
</evidence>
<evidence type="ECO:0000256" key="7">
    <source>
        <dbReference type="ARBA" id="ARBA00022777"/>
    </source>
</evidence>
<dbReference type="SMART" id="SM00388">
    <property type="entry name" value="HisKA"/>
    <property type="match status" value="1"/>
</dbReference>
<evidence type="ECO:0000256" key="3">
    <source>
        <dbReference type="ARBA" id="ARBA00012438"/>
    </source>
</evidence>
<evidence type="ECO:0000259" key="12">
    <source>
        <dbReference type="PROSITE" id="PS50109"/>
    </source>
</evidence>
<dbReference type="PROSITE" id="PS50109">
    <property type="entry name" value="HIS_KIN"/>
    <property type="match status" value="1"/>
</dbReference>
<dbReference type="InterPro" id="IPR005467">
    <property type="entry name" value="His_kinase_dom"/>
</dbReference>